<gene>
    <name evidence="1" type="ORF">SAMN05216553_117180</name>
</gene>
<dbReference type="EMBL" id="FNCC01000017">
    <property type="protein sequence ID" value="SDH20055.1"/>
    <property type="molecule type" value="Genomic_DNA"/>
</dbReference>
<keyword evidence="2" id="KW-1185">Reference proteome</keyword>
<dbReference type="Gene3D" id="1.25.10.10">
    <property type="entry name" value="Leucine-rich Repeat Variant"/>
    <property type="match status" value="1"/>
</dbReference>
<evidence type="ECO:0000313" key="2">
    <source>
        <dbReference type="Proteomes" id="UP000199623"/>
    </source>
</evidence>
<dbReference type="OrthoDB" id="3666466at2"/>
<evidence type="ECO:0008006" key="3">
    <source>
        <dbReference type="Google" id="ProtNLM"/>
    </source>
</evidence>
<organism evidence="1 2">
    <name type="scientific">Lentzea fradiae</name>
    <dbReference type="NCBI Taxonomy" id="200378"/>
    <lineage>
        <taxon>Bacteria</taxon>
        <taxon>Bacillati</taxon>
        <taxon>Actinomycetota</taxon>
        <taxon>Actinomycetes</taxon>
        <taxon>Pseudonocardiales</taxon>
        <taxon>Pseudonocardiaceae</taxon>
        <taxon>Lentzea</taxon>
    </lineage>
</organism>
<dbReference type="RefSeq" id="WP_090057495.1">
    <property type="nucleotide sequence ID" value="NZ_FNCC01000017.1"/>
</dbReference>
<accession>A0A1G8AGC7</accession>
<dbReference type="Proteomes" id="UP000199623">
    <property type="component" value="Unassembled WGS sequence"/>
</dbReference>
<reference evidence="2" key="1">
    <citation type="submission" date="2016-10" db="EMBL/GenBank/DDBJ databases">
        <authorList>
            <person name="Varghese N."/>
            <person name="Submissions S."/>
        </authorList>
    </citation>
    <scope>NUCLEOTIDE SEQUENCE [LARGE SCALE GENOMIC DNA]</scope>
    <source>
        <strain evidence="2">CGMCC 4.3506</strain>
    </source>
</reference>
<evidence type="ECO:0000313" key="1">
    <source>
        <dbReference type="EMBL" id="SDH20055.1"/>
    </source>
</evidence>
<sequence length="88" mass="9813">MQEPEETAAYFRLVCEDEVVHPDVLVAENPATSPVALFRLAAHEERAVRLALAHRADLPAKAYERLLGDSDPEVVRVAARRAHGKRFP</sequence>
<dbReference type="AlphaFoldDB" id="A0A1G8AGC7"/>
<dbReference type="InterPro" id="IPR011989">
    <property type="entry name" value="ARM-like"/>
</dbReference>
<dbReference type="STRING" id="200378.SAMN05216553_117180"/>
<name>A0A1G8AGC7_9PSEU</name>
<proteinExistence type="predicted"/>
<protein>
    <recommendedName>
        <fullName evidence="3">Leucine rich repeat variant</fullName>
    </recommendedName>
</protein>